<dbReference type="STRING" id="375175.AYR53_11500"/>
<gene>
    <name evidence="2" type="ORF">AYR53_11500</name>
</gene>
<dbReference type="Gene3D" id="3.40.50.720">
    <property type="entry name" value="NAD(P)-binding Rossmann-like Domain"/>
    <property type="match status" value="1"/>
</dbReference>
<dbReference type="SUPFAM" id="SSF51735">
    <property type="entry name" value="NAD(P)-binding Rossmann-fold domains"/>
    <property type="match status" value="1"/>
</dbReference>
<keyword evidence="3" id="KW-1185">Reference proteome</keyword>
<dbReference type="GeneID" id="42982887"/>
<evidence type="ECO:0000313" key="3">
    <source>
        <dbReference type="Proteomes" id="UP000078582"/>
    </source>
</evidence>
<sequence>MHQSALIIGASGDIGTVVARRLAKAGWSLYLHYFHSEQRISQLQAELQQTYPKQDFFVLQYDLTVEAHLDELTERLFQVDAVIFAAGITTYGLFSETTSQQIEQLWEMHIKLPMLLCQRLAPKLAKNQCGRIVFVGSVYGGSGSAMEVGYSTVKGAQSAFANAYAKEVASLGITVNVIAPGAVDTQMNQQFSTAAKENLKMEIPASRLARPDEIAYWVAALLDPAAGYLTGQTIYVSGGWRK</sequence>
<accession>A0A192H3F4</accession>
<dbReference type="KEGG" id="lbt:AYR52_06840"/>
<dbReference type="Pfam" id="PF13561">
    <property type="entry name" value="adh_short_C2"/>
    <property type="match status" value="1"/>
</dbReference>
<dbReference type="NCBIfam" id="NF047420">
    <property type="entry name" value="EF_P_mod_YmfI"/>
    <property type="match status" value="1"/>
</dbReference>
<comment type="similarity">
    <text evidence="1">Belongs to the short-chain dehydrogenases/reductases (SDR) family.</text>
</comment>
<dbReference type="PANTHER" id="PTHR42879">
    <property type="entry name" value="3-OXOACYL-(ACYL-CARRIER-PROTEIN) REDUCTASE"/>
    <property type="match status" value="1"/>
</dbReference>
<dbReference type="PANTHER" id="PTHR42879:SF2">
    <property type="entry name" value="3-OXOACYL-[ACYL-CARRIER-PROTEIN] REDUCTASE FABG"/>
    <property type="match status" value="1"/>
</dbReference>
<dbReference type="InterPro" id="IPR036291">
    <property type="entry name" value="NAD(P)-bd_dom_sf"/>
</dbReference>
<proteinExistence type="inferred from homology"/>
<dbReference type="AlphaFoldDB" id="A0A192H3F4"/>
<protein>
    <submittedName>
        <fullName evidence="2">3-oxoacyl-ACP reductase</fullName>
    </submittedName>
</protein>
<dbReference type="PRINTS" id="PR00081">
    <property type="entry name" value="GDHRDH"/>
</dbReference>
<evidence type="ECO:0000313" key="2">
    <source>
        <dbReference type="EMBL" id="ANK63339.1"/>
    </source>
</evidence>
<evidence type="ECO:0000256" key="1">
    <source>
        <dbReference type="ARBA" id="ARBA00006484"/>
    </source>
</evidence>
<reference evidence="2 3" key="1">
    <citation type="submission" date="2016-03" db="EMBL/GenBank/DDBJ databases">
        <title>Pediococcus and Lactobacillus from brewery environment - whole genome sequencing and assembly.</title>
        <authorList>
            <person name="Behr J."/>
            <person name="Geissler A.J."/>
            <person name="Vogel R.F."/>
        </authorList>
    </citation>
    <scope>NUCLEOTIDE SEQUENCE [LARGE SCALE GENOMIC DNA]</scope>
    <source>
        <strain evidence="2 3">TMW 1.1989</strain>
    </source>
</reference>
<dbReference type="InterPro" id="IPR050259">
    <property type="entry name" value="SDR"/>
</dbReference>
<dbReference type="InterPro" id="IPR002347">
    <property type="entry name" value="SDR_fam"/>
</dbReference>
<name>A0A192H3F4_9LACO</name>
<organism evidence="2 3">
    <name type="scientific">Loigolactobacillus backii</name>
    <dbReference type="NCBI Taxonomy" id="375175"/>
    <lineage>
        <taxon>Bacteria</taxon>
        <taxon>Bacillati</taxon>
        <taxon>Bacillota</taxon>
        <taxon>Bacilli</taxon>
        <taxon>Lactobacillales</taxon>
        <taxon>Lactobacillaceae</taxon>
        <taxon>Loigolactobacillus</taxon>
    </lineage>
</organism>
<dbReference type="RefSeq" id="WP_068225334.1">
    <property type="nucleotide sequence ID" value="NZ_CP014623.1"/>
</dbReference>
<dbReference type="OrthoDB" id="9803333at2"/>
<dbReference type="CDD" id="cd05233">
    <property type="entry name" value="SDR_c"/>
    <property type="match status" value="1"/>
</dbReference>
<dbReference type="EMBL" id="CP014873">
    <property type="protein sequence ID" value="ANK63339.1"/>
    <property type="molecule type" value="Genomic_DNA"/>
</dbReference>
<dbReference type="Proteomes" id="UP000078582">
    <property type="component" value="Chromosome"/>
</dbReference>